<evidence type="ECO:0000256" key="4">
    <source>
        <dbReference type="SAM" id="MobiDB-lite"/>
    </source>
</evidence>
<reference evidence="7 8" key="1">
    <citation type="journal article" date="2014" name="Nat. Commun.">
        <title>Molecular traces of alternative social organization in a termite genome.</title>
        <authorList>
            <person name="Terrapon N."/>
            <person name="Li C."/>
            <person name="Robertson H.M."/>
            <person name="Ji L."/>
            <person name="Meng X."/>
            <person name="Booth W."/>
            <person name="Chen Z."/>
            <person name="Childers C.P."/>
            <person name="Glastad K.M."/>
            <person name="Gokhale K."/>
            <person name="Gowin J."/>
            <person name="Gronenberg W."/>
            <person name="Hermansen R.A."/>
            <person name="Hu H."/>
            <person name="Hunt B.G."/>
            <person name="Huylmans A.K."/>
            <person name="Khalil S.M."/>
            <person name="Mitchell R.D."/>
            <person name="Munoz-Torres M.C."/>
            <person name="Mustard J.A."/>
            <person name="Pan H."/>
            <person name="Reese J.T."/>
            <person name="Scharf M.E."/>
            <person name="Sun F."/>
            <person name="Vogel H."/>
            <person name="Xiao J."/>
            <person name="Yang W."/>
            <person name="Yang Z."/>
            <person name="Yang Z."/>
            <person name="Zhou J."/>
            <person name="Zhu J."/>
            <person name="Brent C.S."/>
            <person name="Elsik C.G."/>
            <person name="Goodisman M.A."/>
            <person name="Liberles D.A."/>
            <person name="Roe R.M."/>
            <person name="Vargo E.L."/>
            <person name="Vilcinskas A."/>
            <person name="Wang J."/>
            <person name="Bornberg-Bauer E."/>
            <person name="Korb J."/>
            <person name="Zhang G."/>
            <person name="Liebig J."/>
        </authorList>
    </citation>
    <scope>NUCLEOTIDE SEQUENCE [LARGE SCALE GENOMIC DNA]</scope>
    <source>
        <tissue evidence="7">Whole organism</tissue>
    </source>
</reference>
<feature type="region of interest" description="Disordered" evidence="4">
    <location>
        <begin position="41"/>
        <end position="66"/>
    </location>
</feature>
<feature type="region of interest" description="Disordered" evidence="4">
    <location>
        <begin position="573"/>
        <end position="764"/>
    </location>
</feature>
<organism evidence="7 8">
    <name type="scientific">Zootermopsis nevadensis</name>
    <name type="common">Dampwood termite</name>
    <dbReference type="NCBI Taxonomy" id="136037"/>
    <lineage>
        <taxon>Eukaryota</taxon>
        <taxon>Metazoa</taxon>
        <taxon>Ecdysozoa</taxon>
        <taxon>Arthropoda</taxon>
        <taxon>Hexapoda</taxon>
        <taxon>Insecta</taxon>
        <taxon>Pterygota</taxon>
        <taxon>Neoptera</taxon>
        <taxon>Polyneoptera</taxon>
        <taxon>Dictyoptera</taxon>
        <taxon>Blattodea</taxon>
        <taxon>Blattoidea</taxon>
        <taxon>Termitoidae</taxon>
        <taxon>Termopsidae</taxon>
        <taxon>Zootermopsis</taxon>
    </lineage>
</organism>
<dbReference type="Pfam" id="PF07496">
    <property type="entry name" value="zf-CW"/>
    <property type="match status" value="1"/>
</dbReference>
<feature type="compositionally biased region" description="Basic and acidic residues" evidence="4">
    <location>
        <begin position="686"/>
        <end position="705"/>
    </location>
</feature>
<feature type="region of interest" description="Disordered" evidence="4">
    <location>
        <begin position="290"/>
        <end position="314"/>
    </location>
</feature>
<dbReference type="PANTHER" id="PTHR15999:SF2">
    <property type="entry name" value="ZINC FINGER CW-TYPE PWWP DOMAIN PROTEIN 1"/>
    <property type="match status" value="1"/>
</dbReference>
<evidence type="ECO:0000313" key="8">
    <source>
        <dbReference type="Proteomes" id="UP000027135"/>
    </source>
</evidence>
<dbReference type="EMBL" id="KK852575">
    <property type="protein sequence ID" value="KDR21007.1"/>
    <property type="molecule type" value="Genomic_DNA"/>
</dbReference>
<dbReference type="InterPro" id="IPR011124">
    <property type="entry name" value="Znf_CW"/>
</dbReference>
<dbReference type="OrthoDB" id="757982at2759"/>
<feature type="compositionally biased region" description="Polar residues" evidence="4">
    <location>
        <begin position="654"/>
        <end position="685"/>
    </location>
</feature>
<evidence type="ECO:0000259" key="5">
    <source>
        <dbReference type="PROSITE" id="PS50812"/>
    </source>
</evidence>
<dbReference type="InterPro" id="IPR000313">
    <property type="entry name" value="PWWP_dom"/>
</dbReference>
<keyword evidence="3" id="KW-0862">Zinc</keyword>
<dbReference type="PANTHER" id="PTHR15999">
    <property type="entry name" value="ZINC FINGER CW-TYPE PWWP DOMAIN PROTEIN 1"/>
    <property type="match status" value="1"/>
</dbReference>
<feature type="compositionally biased region" description="Polar residues" evidence="4">
    <location>
        <begin position="292"/>
        <end position="314"/>
    </location>
</feature>
<feature type="compositionally biased region" description="Basic residues" evidence="4">
    <location>
        <begin position="614"/>
        <end position="623"/>
    </location>
</feature>
<evidence type="ECO:0000313" key="7">
    <source>
        <dbReference type="EMBL" id="KDR21007.1"/>
    </source>
</evidence>
<keyword evidence="2" id="KW-0863">Zinc-finger</keyword>
<dbReference type="GO" id="GO:0008270">
    <property type="term" value="F:zinc ion binding"/>
    <property type="evidence" value="ECO:0007669"/>
    <property type="project" value="UniProtKB-KW"/>
</dbReference>
<evidence type="ECO:0000256" key="2">
    <source>
        <dbReference type="ARBA" id="ARBA00022771"/>
    </source>
</evidence>
<sequence length="889" mass="100719">MSLQKSNKKTFKSPFNNSLKHGASVPERTISFQEHEARTQCQVMAKDPPLIGKKKPNIKKNETNDSITLKKNFKKDENKGETKALSMTSLTDTEYNEIFSSAINRALTGGIPSPTMKNNTGNSDDEDEIENRAAVPEPNEAQSPQEVAERPMKYFRTEVQEKEAFAREGKAAQPIKSNTYVCEITPTKDSFQSKKTNFEDTQGVTKKKKAKKLNLSFLSVLPKNLVQGQMDESNQEHYRKHTNTDQNHKTACEDTESVPKVKKMQVNQVPKPQDNFSLQKSTLKKHKVTGMKDSSQLSQPISLQNQSDSHSKHSTLCSHHSQECGHVYKRKHTHDCGNFTQQSNMHQDSIIPKSCSQTQCSQAILSQPGPELSLRERLLWLQKRRNVGLWVQCSRPICKKWRFLQDIRDPVDVPQEWFCHMNSDKKYNSCAVPEKPPAPLEEEDLIHNIYTAGSIVWGRLAGFPWWPAMVDDDPDVEQYYWLNSFSDIPTHYNVVFFDEKDVTRAWLTPGSMRPFTGHENSKELRKTTAQGRDYSKRLQVSKLQAQKALPMDVGERLRIFGFLARYKGPIGSIKKKKQQGGRKPVEYEETFPQKSDEDEALVIHRDLKEEKNKQKPKRKRSKKYNILEPAVKKTKVQAADNEEKKGTSEAINKISKTNSNDVQENNASKRPNQTIFSSSLYTQELSNRETENSKDKHYTDTKTLKFDSNSEESLKESAKQAEAASSRTKSVNLFLSKRKQPSTSTSNEGKKATDEVQMLSDDESETPFSVASKQGEDIMNFSQDLFLSQNVTTEQNTLQKKNADTNNGTTTVIGSTQLVLQPDTNNQSTTNSAPIGSRLKCSDSVPLVPNIQFNTVHTETNCLDHQNGDAVVPQLSSEDYESVGFEPEE</sequence>
<dbReference type="AlphaFoldDB" id="A0A067RAW3"/>
<dbReference type="SMART" id="SM00293">
    <property type="entry name" value="PWWP"/>
    <property type="match status" value="1"/>
</dbReference>
<feature type="domain" description="CW-type" evidence="6">
    <location>
        <begin position="384"/>
        <end position="438"/>
    </location>
</feature>
<dbReference type="eggNOG" id="ENOG502QSQZ">
    <property type="taxonomic scope" value="Eukaryota"/>
</dbReference>
<dbReference type="CDD" id="cd20145">
    <property type="entry name" value="PWWP_ZCWPW1"/>
    <property type="match status" value="1"/>
</dbReference>
<evidence type="ECO:0000256" key="1">
    <source>
        <dbReference type="ARBA" id="ARBA00022723"/>
    </source>
</evidence>
<gene>
    <name evidence="7" type="ORF">L798_04519</name>
</gene>
<accession>A0A067RAW3</accession>
<proteinExistence type="predicted"/>
<dbReference type="PROSITE" id="PS51050">
    <property type="entry name" value="ZF_CW"/>
    <property type="match status" value="1"/>
</dbReference>
<evidence type="ECO:0000256" key="3">
    <source>
        <dbReference type="ARBA" id="ARBA00022833"/>
    </source>
</evidence>
<dbReference type="SUPFAM" id="SSF63748">
    <property type="entry name" value="Tudor/PWWP/MBT"/>
    <property type="match status" value="1"/>
</dbReference>
<feature type="region of interest" description="Disordered" evidence="4">
    <location>
        <begin position="1"/>
        <end position="24"/>
    </location>
</feature>
<protein>
    <submittedName>
        <fullName evidence="7">Zinc finger CW-type PWWP domain protein 1</fullName>
    </submittedName>
</protein>
<keyword evidence="1" id="KW-0479">Metal-binding</keyword>
<dbReference type="GO" id="GO:0005634">
    <property type="term" value="C:nucleus"/>
    <property type="evidence" value="ECO:0007669"/>
    <property type="project" value="TreeGrafter"/>
</dbReference>
<feature type="compositionally biased region" description="Basic and acidic residues" evidence="4">
    <location>
        <begin position="601"/>
        <end position="613"/>
    </location>
</feature>
<dbReference type="InParanoid" id="A0A067RAW3"/>
<feature type="compositionally biased region" description="Basic residues" evidence="4">
    <location>
        <begin position="1"/>
        <end position="11"/>
    </location>
</feature>
<evidence type="ECO:0000259" key="6">
    <source>
        <dbReference type="PROSITE" id="PS51050"/>
    </source>
</evidence>
<dbReference type="InterPro" id="IPR042778">
    <property type="entry name" value="ZCWPW1/ZCWPW2"/>
</dbReference>
<feature type="domain" description="PWWP" evidence="5">
    <location>
        <begin position="452"/>
        <end position="518"/>
    </location>
</feature>
<dbReference type="Pfam" id="PF00855">
    <property type="entry name" value="PWWP"/>
    <property type="match status" value="1"/>
</dbReference>
<dbReference type="Gene3D" id="3.30.40.100">
    <property type="match status" value="1"/>
</dbReference>
<dbReference type="Proteomes" id="UP000027135">
    <property type="component" value="Unassembled WGS sequence"/>
</dbReference>
<feature type="region of interest" description="Disordered" evidence="4">
    <location>
        <begin position="869"/>
        <end position="889"/>
    </location>
</feature>
<feature type="compositionally biased region" description="Acidic residues" evidence="4">
    <location>
        <begin position="878"/>
        <end position="889"/>
    </location>
</feature>
<keyword evidence="8" id="KW-1185">Reference proteome</keyword>
<name>A0A067RAW3_ZOONE</name>
<dbReference type="PROSITE" id="PS50812">
    <property type="entry name" value="PWWP"/>
    <property type="match status" value="1"/>
</dbReference>
<dbReference type="Gene3D" id="2.30.30.140">
    <property type="match status" value="1"/>
</dbReference>